<evidence type="ECO:0000313" key="2">
    <source>
        <dbReference type="Proteomes" id="UP000828941"/>
    </source>
</evidence>
<proteinExistence type="predicted"/>
<dbReference type="EMBL" id="CM039439">
    <property type="protein sequence ID" value="KAI4296669.1"/>
    <property type="molecule type" value="Genomic_DNA"/>
</dbReference>
<keyword evidence="2" id="KW-1185">Reference proteome</keyword>
<comment type="caution">
    <text evidence="1">The sequence shown here is derived from an EMBL/GenBank/DDBJ whole genome shotgun (WGS) entry which is preliminary data.</text>
</comment>
<protein>
    <submittedName>
        <fullName evidence="1">Uncharacterized protein</fullName>
    </submittedName>
</protein>
<sequence length="402" mass="45727">MESPVSSSIESKIRRIKGKMLKNFDPYSFVCPSAYDTAWLAVIPDPHEPSKPMFKICLDWMLKNQHGEGFWGECDAFGKPTIVSLPATLASMIALKKWNTGPLMVEKGLAFIHANAEKLLEEVNDHCPRWLAIILPAMVELAEKADLEVCFPETVKETVSYMFDCQENIVHKEELVGKHRFPPLLSYLEALPQSYAVNEEDIFGNLSGDGSLFQSPSATAKAFMATGKQEYLVYLQSLVQKCPNGVPERYPMDEDVIKLCMITQLHRLGLAEHFISEIEEILAQVYREYMEQKSWVKPSNMIATQLHKDSLAFQLLRMHGYKVSPLSLCWFLHDEEVLAQIENNSEYFTSAMIEVHGASNLMFCGEYELEEVRYFSRKLLEKTVSTTRGDQSPINHPNLEKG</sequence>
<organism evidence="1 2">
    <name type="scientific">Bauhinia variegata</name>
    <name type="common">Purple orchid tree</name>
    <name type="synonym">Phanera variegata</name>
    <dbReference type="NCBI Taxonomy" id="167791"/>
    <lineage>
        <taxon>Eukaryota</taxon>
        <taxon>Viridiplantae</taxon>
        <taxon>Streptophyta</taxon>
        <taxon>Embryophyta</taxon>
        <taxon>Tracheophyta</taxon>
        <taxon>Spermatophyta</taxon>
        <taxon>Magnoliopsida</taxon>
        <taxon>eudicotyledons</taxon>
        <taxon>Gunneridae</taxon>
        <taxon>Pentapetalae</taxon>
        <taxon>rosids</taxon>
        <taxon>fabids</taxon>
        <taxon>Fabales</taxon>
        <taxon>Fabaceae</taxon>
        <taxon>Cercidoideae</taxon>
        <taxon>Cercideae</taxon>
        <taxon>Bauhiniinae</taxon>
        <taxon>Bauhinia</taxon>
    </lineage>
</organism>
<reference evidence="1 2" key="1">
    <citation type="journal article" date="2022" name="DNA Res.">
        <title>Chromosomal-level genome assembly of the orchid tree Bauhinia variegata (Leguminosae; Cercidoideae) supports the allotetraploid origin hypothesis of Bauhinia.</title>
        <authorList>
            <person name="Zhong Y."/>
            <person name="Chen Y."/>
            <person name="Zheng D."/>
            <person name="Pang J."/>
            <person name="Liu Y."/>
            <person name="Luo S."/>
            <person name="Meng S."/>
            <person name="Qian L."/>
            <person name="Wei D."/>
            <person name="Dai S."/>
            <person name="Zhou R."/>
        </authorList>
    </citation>
    <scope>NUCLEOTIDE SEQUENCE [LARGE SCALE GENOMIC DNA]</scope>
    <source>
        <strain evidence="1">BV-YZ2020</strain>
    </source>
</reference>
<name>A0ACB9KHI8_BAUVA</name>
<gene>
    <name evidence="1" type="ORF">L6164_036610</name>
</gene>
<accession>A0ACB9KHI8</accession>
<evidence type="ECO:0000313" key="1">
    <source>
        <dbReference type="EMBL" id="KAI4296669.1"/>
    </source>
</evidence>
<dbReference type="Proteomes" id="UP000828941">
    <property type="component" value="Chromosome 14"/>
</dbReference>